<dbReference type="OrthoDB" id="350475at2157"/>
<proteinExistence type="predicted"/>
<reference evidence="2" key="1">
    <citation type="submission" date="2019-05" db="EMBL/GenBank/DDBJ databases">
        <title>Genome sequence and methylation pattern of the halophilic Archaeon Natrinema versiforme BOL5-4.</title>
        <authorList>
            <person name="DasSarma P."/>
            <person name="Anton B.P."/>
            <person name="DasSarma S.L."/>
            <person name="Martinez F.L."/>
            <person name="Guzman D."/>
            <person name="Roberts R.J."/>
            <person name="DasSarma S."/>
        </authorList>
    </citation>
    <scope>NUCLEOTIDE SEQUENCE [LARGE SCALE GENOMIC DNA]</scope>
    <source>
        <strain evidence="2">BOL5-4</strain>
    </source>
</reference>
<organism evidence="1 2">
    <name type="scientific">Natrinema versiforme</name>
    <dbReference type="NCBI Taxonomy" id="88724"/>
    <lineage>
        <taxon>Archaea</taxon>
        <taxon>Methanobacteriati</taxon>
        <taxon>Methanobacteriota</taxon>
        <taxon>Stenosarchaea group</taxon>
        <taxon>Halobacteria</taxon>
        <taxon>Halobacteriales</taxon>
        <taxon>Natrialbaceae</taxon>
        <taxon>Natrinema</taxon>
    </lineage>
</organism>
<name>A0A4P8WPE2_9EURY</name>
<dbReference type="KEGG" id="nvr:FEJ81_15040"/>
<evidence type="ECO:0000313" key="2">
    <source>
        <dbReference type="Proteomes" id="UP000302218"/>
    </source>
</evidence>
<accession>A0A4P8WPE2</accession>
<sequence length="110" mass="12619">MYGDIVHDREAEPQEDEDPEDLIVVNLPDDTITDWDCGDDETLADRNTGYPPTDSVVVVVTRDLLEKEMPEWNERAEEIALETLDDNGIDYNCYPSLRLELEEPSHLRAL</sequence>
<dbReference type="Proteomes" id="UP000302218">
    <property type="component" value="Chromosome"/>
</dbReference>
<evidence type="ECO:0000313" key="1">
    <source>
        <dbReference type="EMBL" id="QCS44353.1"/>
    </source>
</evidence>
<protein>
    <submittedName>
        <fullName evidence="1">Uncharacterized protein</fullName>
    </submittedName>
</protein>
<dbReference type="AlphaFoldDB" id="A0A4P8WPE2"/>
<dbReference type="EMBL" id="CP040330">
    <property type="protein sequence ID" value="QCS44353.1"/>
    <property type="molecule type" value="Genomic_DNA"/>
</dbReference>
<gene>
    <name evidence="1" type="ORF">FEJ81_15040</name>
</gene>